<dbReference type="PANTHER" id="PTHR43861:SF3">
    <property type="entry name" value="PUTATIVE (AFU_ORTHOLOGUE AFUA_2G14390)-RELATED"/>
    <property type="match status" value="1"/>
</dbReference>
<evidence type="ECO:0000256" key="1">
    <source>
        <dbReference type="ARBA" id="ARBA00022679"/>
    </source>
</evidence>
<accession>A0ABW1X3L3</accession>
<sequence length="283" mass="30848">MATLCPLCLHVGRDELRPASSRDYQYLVCRTCGAGQIDPMPDDLRSLYDQGYFVDGGSRAGYANYEADEELHRRTATERIARLTAALGPGARPGSLVEIGSATGFGLLEAQRAGWQAVGVEISEWAGNRARERGANVVHTLEEVPDAPHDAVAFFQSLEHLPDPVAALKRSAELLRPGGVLVCETWDARSRTARLTGSRWQQLSPPSVLWLFTEQAIRAAVEPWGLELTSWRRTGKSVSLATVVGQSLPDGSRAKSLLDGRLGRVAIPYPLDDLVTFTAVRRS</sequence>
<keyword evidence="1 2" id="KW-0808">Transferase</keyword>
<evidence type="ECO:0000313" key="3">
    <source>
        <dbReference type="Proteomes" id="UP001596266"/>
    </source>
</evidence>
<dbReference type="GO" id="GO:0008168">
    <property type="term" value="F:methyltransferase activity"/>
    <property type="evidence" value="ECO:0007669"/>
    <property type="project" value="UniProtKB-KW"/>
</dbReference>
<dbReference type="SUPFAM" id="SSF53335">
    <property type="entry name" value="S-adenosyl-L-methionine-dependent methyltransferases"/>
    <property type="match status" value="1"/>
</dbReference>
<keyword evidence="3" id="KW-1185">Reference proteome</keyword>
<protein>
    <submittedName>
        <fullName evidence="2">Class I SAM-dependent methyltransferase</fullName>
        <ecNumber evidence="2">2.1.1.-</ecNumber>
    </submittedName>
</protein>
<evidence type="ECO:0000313" key="2">
    <source>
        <dbReference type="EMBL" id="MFC6397837.1"/>
    </source>
</evidence>
<gene>
    <name evidence="2" type="ORF">ACFP57_12710</name>
</gene>
<organism evidence="2 3">
    <name type="scientific">Luteococcus sanguinis</name>
    <dbReference type="NCBI Taxonomy" id="174038"/>
    <lineage>
        <taxon>Bacteria</taxon>
        <taxon>Bacillati</taxon>
        <taxon>Actinomycetota</taxon>
        <taxon>Actinomycetes</taxon>
        <taxon>Propionibacteriales</taxon>
        <taxon>Propionibacteriaceae</taxon>
        <taxon>Luteococcus</taxon>
    </lineage>
</organism>
<dbReference type="EMBL" id="JBHSUA010000024">
    <property type="protein sequence ID" value="MFC6397837.1"/>
    <property type="molecule type" value="Genomic_DNA"/>
</dbReference>
<dbReference type="CDD" id="cd02440">
    <property type="entry name" value="AdoMet_MTases"/>
    <property type="match status" value="1"/>
</dbReference>
<dbReference type="EC" id="2.1.1.-" evidence="2"/>
<keyword evidence="2" id="KW-0489">Methyltransferase</keyword>
<dbReference type="GO" id="GO:0032259">
    <property type="term" value="P:methylation"/>
    <property type="evidence" value="ECO:0007669"/>
    <property type="project" value="UniProtKB-KW"/>
</dbReference>
<dbReference type="Gene3D" id="3.40.50.150">
    <property type="entry name" value="Vaccinia Virus protein VP39"/>
    <property type="match status" value="1"/>
</dbReference>
<proteinExistence type="predicted"/>
<dbReference type="Proteomes" id="UP001596266">
    <property type="component" value="Unassembled WGS sequence"/>
</dbReference>
<reference evidence="3" key="1">
    <citation type="journal article" date="2019" name="Int. J. Syst. Evol. Microbiol.">
        <title>The Global Catalogue of Microorganisms (GCM) 10K type strain sequencing project: providing services to taxonomists for standard genome sequencing and annotation.</title>
        <authorList>
            <consortium name="The Broad Institute Genomics Platform"/>
            <consortium name="The Broad Institute Genome Sequencing Center for Infectious Disease"/>
            <person name="Wu L."/>
            <person name="Ma J."/>
        </authorList>
    </citation>
    <scope>NUCLEOTIDE SEQUENCE [LARGE SCALE GENOMIC DNA]</scope>
    <source>
        <strain evidence="3">CGMCC 1.15277</strain>
    </source>
</reference>
<comment type="caution">
    <text evidence="2">The sequence shown here is derived from an EMBL/GenBank/DDBJ whole genome shotgun (WGS) entry which is preliminary data.</text>
</comment>
<dbReference type="InterPro" id="IPR029063">
    <property type="entry name" value="SAM-dependent_MTases_sf"/>
</dbReference>
<dbReference type="RefSeq" id="WP_343886953.1">
    <property type="nucleotide sequence ID" value="NZ_BAAAKI010000025.1"/>
</dbReference>
<dbReference type="Pfam" id="PF13489">
    <property type="entry name" value="Methyltransf_23"/>
    <property type="match status" value="1"/>
</dbReference>
<dbReference type="PANTHER" id="PTHR43861">
    <property type="entry name" value="TRANS-ACONITATE 2-METHYLTRANSFERASE-RELATED"/>
    <property type="match status" value="1"/>
</dbReference>
<name>A0ABW1X3L3_9ACTN</name>